<dbReference type="AlphaFoldDB" id="A0A1M5XT56"/>
<dbReference type="GO" id="GO:0005886">
    <property type="term" value="C:plasma membrane"/>
    <property type="evidence" value="ECO:0007669"/>
    <property type="project" value="TreeGrafter"/>
</dbReference>
<name>A0A1M5XT56_9BRAD</name>
<dbReference type="GO" id="GO:0015499">
    <property type="term" value="F:formate transmembrane transporter activity"/>
    <property type="evidence" value="ECO:0007669"/>
    <property type="project" value="TreeGrafter"/>
</dbReference>
<dbReference type="InterPro" id="IPR000292">
    <property type="entry name" value="For/NO2_transpt"/>
</dbReference>
<feature type="transmembrane region" description="Helical" evidence="6">
    <location>
        <begin position="147"/>
        <end position="170"/>
    </location>
</feature>
<keyword evidence="4 6" id="KW-0472">Membrane</keyword>
<sequence length="290" mass="31555">MKKGSKLPQTTKTRDEQPHAKQGNKQITEKEAGDVEEMSSPRTPVIYEIVRRLGDEEMDRPITSLWWSGVAAGLSISFSLLAQAVLQSHLPEASWTHLVTSFGYSVGFVMVVLSRQQLFTEITVTAVLPVMANLTLASLWRLGRLWSVVLVANMAGTFAAALLCTFTPVLTPELKAAVLDIAGQITNHTWMEMMVRAIASGFLIATMVWLIPSAEAAQFHVIVIITYLIAAAGFMHIVAGSVEAFFLVLNGHLGVLPMVTDFFVPVLIGNIIGGTALFALIAYAQVMKEI</sequence>
<dbReference type="RefSeq" id="WP_245332381.1">
    <property type="nucleotide sequence ID" value="NZ_LT670817.1"/>
</dbReference>
<evidence type="ECO:0000256" key="6">
    <source>
        <dbReference type="SAM" id="Phobius"/>
    </source>
</evidence>
<dbReference type="Gene3D" id="1.20.1080.10">
    <property type="entry name" value="Glycerol uptake facilitator protein"/>
    <property type="match status" value="1"/>
</dbReference>
<evidence type="ECO:0000313" key="7">
    <source>
        <dbReference type="EMBL" id="SHI02443.1"/>
    </source>
</evidence>
<accession>A0A1M5XT56</accession>
<dbReference type="InterPro" id="IPR023271">
    <property type="entry name" value="Aquaporin-like"/>
</dbReference>
<evidence type="ECO:0000256" key="4">
    <source>
        <dbReference type="ARBA" id="ARBA00023136"/>
    </source>
</evidence>
<dbReference type="Pfam" id="PF01226">
    <property type="entry name" value="Form_Nir_trans"/>
    <property type="match status" value="1"/>
</dbReference>
<gene>
    <name evidence="7" type="ORF">SAMN05443248_7562</name>
</gene>
<feature type="transmembrane region" description="Helical" evidence="6">
    <location>
        <begin position="190"/>
        <end position="212"/>
    </location>
</feature>
<feature type="transmembrane region" description="Helical" evidence="6">
    <location>
        <begin position="122"/>
        <end position="140"/>
    </location>
</feature>
<evidence type="ECO:0000256" key="5">
    <source>
        <dbReference type="SAM" id="MobiDB-lite"/>
    </source>
</evidence>
<feature type="transmembrane region" description="Helical" evidence="6">
    <location>
        <begin position="219"/>
        <end position="242"/>
    </location>
</feature>
<evidence type="ECO:0000256" key="1">
    <source>
        <dbReference type="ARBA" id="ARBA00004141"/>
    </source>
</evidence>
<evidence type="ECO:0000313" key="8">
    <source>
        <dbReference type="Proteomes" id="UP000189796"/>
    </source>
</evidence>
<reference evidence="7 8" key="1">
    <citation type="submission" date="2016-11" db="EMBL/GenBank/DDBJ databases">
        <authorList>
            <person name="Jaros S."/>
            <person name="Januszkiewicz K."/>
            <person name="Wedrychowicz H."/>
        </authorList>
    </citation>
    <scope>NUCLEOTIDE SEQUENCE [LARGE SCALE GENOMIC DNA]</scope>
    <source>
        <strain evidence="7 8">GAS138</strain>
    </source>
</reference>
<keyword evidence="3 6" id="KW-1133">Transmembrane helix</keyword>
<dbReference type="PANTHER" id="PTHR30520">
    <property type="entry name" value="FORMATE TRANSPORTER-RELATED"/>
    <property type="match status" value="1"/>
</dbReference>
<dbReference type="EMBL" id="LT670817">
    <property type="protein sequence ID" value="SHI02443.1"/>
    <property type="molecule type" value="Genomic_DNA"/>
</dbReference>
<feature type="region of interest" description="Disordered" evidence="5">
    <location>
        <begin position="1"/>
        <end position="39"/>
    </location>
</feature>
<evidence type="ECO:0000256" key="3">
    <source>
        <dbReference type="ARBA" id="ARBA00022989"/>
    </source>
</evidence>
<feature type="transmembrane region" description="Helical" evidence="6">
    <location>
        <begin position="262"/>
        <end position="284"/>
    </location>
</feature>
<protein>
    <submittedName>
        <fullName evidence="7">Formate/nitrite transporter FocA, FNT family</fullName>
    </submittedName>
</protein>
<dbReference type="Proteomes" id="UP000189796">
    <property type="component" value="Chromosome I"/>
</dbReference>
<evidence type="ECO:0000256" key="2">
    <source>
        <dbReference type="ARBA" id="ARBA00022692"/>
    </source>
</evidence>
<comment type="subcellular location">
    <subcellularLocation>
        <location evidence="1">Membrane</location>
        <topology evidence="1">Multi-pass membrane protein</topology>
    </subcellularLocation>
</comment>
<keyword evidence="2 6" id="KW-0812">Transmembrane</keyword>
<dbReference type="PANTHER" id="PTHR30520:SF2">
    <property type="entry name" value="INNER MEMBRANE PROTEIN YFDC"/>
    <property type="match status" value="1"/>
</dbReference>
<feature type="transmembrane region" description="Helical" evidence="6">
    <location>
        <begin position="65"/>
        <end position="86"/>
    </location>
</feature>
<proteinExistence type="predicted"/>
<organism evidence="7 8">
    <name type="scientific">Bradyrhizobium erythrophlei</name>
    <dbReference type="NCBI Taxonomy" id="1437360"/>
    <lineage>
        <taxon>Bacteria</taxon>
        <taxon>Pseudomonadati</taxon>
        <taxon>Pseudomonadota</taxon>
        <taxon>Alphaproteobacteria</taxon>
        <taxon>Hyphomicrobiales</taxon>
        <taxon>Nitrobacteraceae</taxon>
        <taxon>Bradyrhizobium</taxon>
    </lineage>
</organism>